<keyword evidence="3" id="KW-0444">Lipid biosynthesis</keyword>
<dbReference type="InterPro" id="IPR017438">
    <property type="entry name" value="ATP-NAD_kinase_N"/>
</dbReference>
<keyword evidence="6" id="KW-0547">Nucleotide-binding</keyword>
<evidence type="ECO:0000256" key="1">
    <source>
        <dbReference type="ARBA" id="ARBA00001946"/>
    </source>
</evidence>
<evidence type="ECO:0000256" key="10">
    <source>
        <dbReference type="ARBA" id="ARBA00023098"/>
    </source>
</evidence>
<dbReference type="NCBIfam" id="TIGR00147">
    <property type="entry name" value="YegS/Rv2252/BmrU family lipid kinase"/>
    <property type="match status" value="1"/>
</dbReference>
<dbReference type="SMART" id="SM00046">
    <property type="entry name" value="DAGKc"/>
    <property type="match status" value="1"/>
</dbReference>
<keyword evidence="7 14" id="KW-0418">Kinase</keyword>
<dbReference type="OrthoDB" id="142078at2"/>
<evidence type="ECO:0000256" key="8">
    <source>
        <dbReference type="ARBA" id="ARBA00022840"/>
    </source>
</evidence>
<dbReference type="GO" id="GO:0046872">
    <property type="term" value="F:metal ion binding"/>
    <property type="evidence" value="ECO:0007669"/>
    <property type="project" value="UniProtKB-KW"/>
</dbReference>
<dbReference type="InterPro" id="IPR005218">
    <property type="entry name" value="Diacylglycerol/lipid_kinase"/>
</dbReference>
<comment type="cofactor">
    <cofactor evidence="1">
        <name>Mg(2+)</name>
        <dbReference type="ChEBI" id="CHEBI:18420"/>
    </cofactor>
</comment>
<dbReference type="EMBL" id="PGUY01000004">
    <property type="protein sequence ID" value="PLT31524.1"/>
    <property type="molecule type" value="Genomic_DNA"/>
</dbReference>
<gene>
    <name evidence="14" type="ORF">CUU66_02005</name>
</gene>
<proteinExistence type="inferred from homology"/>
<dbReference type="GO" id="GO:0004143">
    <property type="term" value="F:ATP-dependent diacylglycerol kinase activity"/>
    <property type="evidence" value="ECO:0007669"/>
    <property type="project" value="TreeGrafter"/>
</dbReference>
<dbReference type="InterPro" id="IPR050187">
    <property type="entry name" value="Lipid_Phosphate_FormReg"/>
</dbReference>
<keyword evidence="12" id="KW-1208">Phospholipid metabolism</keyword>
<evidence type="ECO:0000313" key="14">
    <source>
        <dbReference type="EMBL" id="PLT31524.1"/>
    </source>
</evidence>
<sequence length="296" mass="32903">MTKAMLIINPSSGKEKAPRYKPHAAEILNRFHEKVVVRETLREGDAVRFAKEACLNRYDTVVSMGGDGTINESINGLAEQEYRPKFGLIPMGTVNDFARALNIPLNPEEAINVLMSQTVQSVDIGKINNRYFMNVLAVGAIAEATYNVTPEQKTMLGPFAYFIEGLKAFIKKTPFQLTIEHDTGKWTGHAYLMLTALTNSIGGFETFAPQARVNDGKFHVFILKDFSFPHILKIIPSLLKGELKEHDQVEYIRSSHVEVSSSEELAVNIDGDEGDRLPFHASVLPSHLNIFVPGAE</sequence>
<keyword evidence="4" id="KW-0808">Transferase</keyword>
<dbReference type="GO" id="GO:0005524">
    <property type="term" value="F:ATP binding"/>
    <property type="evidence" value="ECO:0007669"/>
    <property type="project" value="UniProtKB-KW"/>
</dbReference>
<dbReference type="GO" id="GO:0005886">
    <property type="term" value="C:plasma membrane"/>
    <property type="evidence" value="ECO:0007669"/>
    <property type="project" value="TreeGrafter"/>
</dbReference>
<evidence type="ECO:0000256" key="3">
    <source>
        <dbReference type="ARBA" id="ARBA00022516"/>
    </source>
</evidence>
<feature type="domain" description="DAGKc" evidence="13">
    <location>
        <begin position="1"/>
        <end position="131"/>
    </location>
</feature>
<dbReference type="PANTHER" id="PTHR12358">
    <property type="entry name" value="SPHINGOSINE KINASE"/>
    <property type="match status" value="1"/>
</dbReference>
<evidence type="ECO:0000313" key="15">
    <source>
        <dbReference type="Proteomes" id="UP000234748"/>
    </source>
</evidence>
<evidence type="ECO:0000256" key="11">
    <source>
        <dbReference type="ARBA" id="ARBA00023209"/>
    </source>
</evidence>
<dbReference type="InterPro" id="IPR045540">
    <property type="entry name" value="YegS/DAGK_C"/>
</dbReference>
<dbReference type="Proteomes" id="UP000234748">
    <property type="component" value="Unassembled WGS sequence"/>
</dbReference>
<keyword evidence="9" id="KW-0460">Magnesium</keyword>
<organism evidence="14 15">
    <name type="scientific">Peribacillus deserti</name>
    <dbReference type="NCBI Taxonomy" id="673318"/>
    <lineage>
        <taxon>Bacteria</taxon>
        <taxon>Bacillati</taxon>
        <taxon>Bacillota</taxon>
        <taxon>Bacilli</taxon>
        <taxon>Bacillales</taxon>
        <taxon>Bacillaceae</taxon>
        <taxon>Peribacillus</taxon>
    </lineage>
</organism>
<keyword evidence="11" id="KW-0594">Phospholipid biosynthesis</keyword>
<name>A0A2N5MB00_9BACI</name>
<keyword evidence="8" id="KW-0067">ATP-binding</keyword>
<dbReference type="Gene3D" id="3.40.50.10330">
    <property type="entry name" value="Probable inorganic polyphosphate/atp-NAD kinase, domain 1"/>
    <property type="match status" value="1"/>
</dbReference>
<comment type="caution">
    <text evidence="14">The sequence shown here is derived from an EMBL/GenBank/DDBJ whole genome shotgun (WGS) entry which is preliminary data.</text>
</comment>
<dbReference type="Pfam" id="PF00781">
    <property type="entry name" value="DAGK_cat"/>
    <property type="match status" value="1"/>
</dbReference>
<dbReference type="InterPro" id="IPR001206">
    <property type="entry name" value="Diacylglycerol_kinase_cat_dom"/>
</dbReference>
<dbReference type="SUPFAM" id="SSF111331">
    <property type="entry name" value="NAD kinase/diacylglycerol kinase-like"/>
    <property type="match status" value="1"/>
</dbReference>
<accession>A0A2N5MB00</accession>
<keyword evidence="10" id="KW-0443">Lipid metabolism</keyword>
<keyword evidence="15" id="KW-1185">Reference proteome</keyword>
<evidence type="ECO:0000256" key="12">
    <source>
        <dbReference type="ARBA" id="ARBA00023264"/>
    </source>
</evidence>
<evidence type="ECO:0000256" key="9">
    <source>
        <dbReference type="ARBA" id="ARBA00022842"/>
    </source>
</evidence>
<evidence type="ECO:0000256" key="2">
    <source>
        <dbReference type="ARBA" id="ARBA00005983"/>
    </source>
</evidence>
<dbReference type="GO" id="GO:0008654">
    <property type="term" value="P:phospholipid biosynthetic process"/>
    <property type="evidence" value="ECO:0007669"/>
    <property type="project" value="UniProtKB-KW"/>
</dbReference>
<dbReference type="InterPro" id="IPR016064">
    <property type="entry name" value="NAD/diacylglycerol_kinase_sf"/>
</dbReference>
<dbReference type="RefSeq" id="WP_101640018.1">
    <property type="nucleotide sequence ID" value="NZ_PGUY01000004.1"/>
</dbReference>
<evidence type="ECO:0000256" key="5">
    <source>
        <dbReference type="ARBA" id="ARBA00022723"/>
    </source>
</evidence>
<protein>
    <submittedName>
        <fullName evidence="14">Sphingosine kinase</fullName>
    </submittedName>
</protein>
<dbReference type="PROSITE" id="PS50146">
    <property type="entry name" value="DAGK"/>
    <property type="match status" value="1"/>
</dbReference>
<dbReference type="Gene3D" id="2.60.200.40">
    <property type="match status" value="1"/>
</dbReference>
<dbReference type="AlphaFoldDB" id="A0A2N5MB00"/>
<evidence type="ECO:0000256" key="4">
    <source>
        <dbReference type="ARBA" id="ARBA00022679"/>
    </source>
</evidence>
<evidence type="ECO:0000256" key="6">
    <source>
        <dbReference type="ARBA" id="ARBA00022741"/>
    </source>
</evidence>
<keyword evidence="5" id="KW-0479">Metal-binding</keyword>
<dbReference type="PANTHER" id="PTHR12358:SF106">
    <property type="entry name" value="LIPID KINASE YEGS"/>
    <property type="match status" value="1"/>
</dbReference>
<evidence type="ECO:0000256" key="7">
    <source>
        <dbReference type="ARBA" id="ARBA00022777"/>
    </source>
</evidence>
<dbReference type="Pfam" id="PF19279">
    <property type="entry name" value="YegS_C"/>
    <property type="match status" value="1"/>
</dbReference>
<comment type="similarity">
    <text evidence="2">Belongs to the diacylglycerol/lipid kinase family.</text>
</comment>
<reference evidence="14 15" key="1">
    <citation type="submission" date="2017-11" db="EMBL/GenBank/DDBJ databases">
        <title>Comparitive Functional Genomics of Dry Heat Resistant strains isolated from the Viking Spacecraft.</title>
        <authorList>
            <person name="Seuylemezian A."/>
            <person name="Cooper K."/>
            <person name="Vaishampayan P."/>
        </authorList>
    </citation>
    <scope>NUCLEOTIDE SEQUENCE [LARGE SCALE GENOMIC DNA]</scope>
    <source>
        <strain evidence="14 15">V1-29</strain>
    </source>
</reference>
<evidence type="ECO:0000259" key="13">
    <source>
        <dbReference type="PROSITE" id="PS50146"/>
    </source>
</evidence>